<evidence type="ECO:0008006" key="3">
    <source>
        <dbReference type="Google" id="ProtNLM"/>
    </source>
</evidence>
<sequence length="372" mass="43863">MSFLINLLVFFLVLIFYLQLAEQHKKNNDLEVYQLDYIERKDVHDYCRLKLPIVINYNNVNPDFVSRINKTDVVRALKYMQIKNEHDFYKEVPDNSYVEMDTHNANILLETSSDEPYYTEHNDEAIQTSPLRKVFETNNFLLKPDMNIVSKYDILFGKDKSHTPFRYHTQHSQFICCHEGSVSIKMSSWENTDLLNPHHDYERYDFRSPIHIWNPQSEWAANVKQMETMDIVLEKGCMLYIPSFWWYSIEFQQGSLVSSSQYSSFMNCLYNLPSWGLHYIQKMNVEDQLLNLKNGLSTSPSKEELADTKEDIATKEISEPILVEDTTPLHEPEVANAKHDIEEKHTNNDEEEKEIKDTLNYLTTSIEENQDV</sequence>
<feature type="region of interest" description="Disordered" evidence="1">
    <location>
        <begin position="322"/>
        <end position="354"/>
    </location>
</feature>
<organism evidence="2">
    <name type="scientific">viral metagenome</name>
    <dbReference type="NCBI Taxonomy" id="1070528"/>
    <lineage>
        <taxon>unclassified sequences</taxon>
        <taxon>metagenomes</taxon>
        <taxon>organismal metagenomes</taxon>
    </lineage>
</organism>
<feature type="compositionally biased region" description="Basic and acidic residues" evidence="1">
    <location>
        <begin position="327"/>
        <end position="354"/>
    </location>
</feature>
<dbReference type="AlphaFoldDB" id="A0A6C0IIM8"/>
<evidence type="ECO:0000256" key="1">
    <source>
        <dbReference type="SAM" id="MobiDB-lite"/>
    </source>
</evidence>
<proteinExistence type="predicted"/>
<dbReference type="EMBL" id="MN740199">
    <property type="protein sequence ID" value="QHT93081.1"/>
    <property type="molecule type" value="Genomic_DNA"/>
</dbReference>
<name>A0A6C0IIM8_9ZZZZ</name>
<dbReference type="SUPFAM" id="SSF51197">
    <property type="entry name" value="Clavaminate synthase-like"/>
    <property type="match status" value="1"/>
</dbReference>
<protein>
    <recommendedName>
        <fullName evidence="3">JmjC domain-containing protein</fullName>
    </recommendedName>
</protein>
<reference evidence="2" key="1">
    <citation type="journal article" date="2020" name="Nature">
        <title>Giant virus diversity and host interactions through global metagenomics.</title>
        <authorList>
            <person name="Schulz F."/>
            <person name="Roux S."/>
            <person name="Paez-Espino D."/>
            <person name="Jungbluth S."/>
            <person name="Walsh D.A."/>
            <person name="Denef V.J."/>
            <person name="McMahon K.D."/>
            <person name="Konstantinidis K.T."/>
            <person name="Eloe-Fadrosh E.A."/>
            <person name="Kyrpides N.C."/>
            <person name="Woyke T."/>
        </authorList>
    </citation>
    <scope>NUCLEOTIDE SEQUENCE</scope>
    <source>
        <strain evidence="2">GVMAG-M-3300023210-19</strain>
    </source>
</reference>
<evidence type="ECO:0000313" key="2">
    <source>
        <dbReference type="EMBL" id="QHT93081.1"/>
    </source>
</evidence>
<accession>A0A6C0IIM8</accession>
<dbReference type="Gene3D" id="2.60.120.650">
    <property type="entry name" value="Cupin"/>
    <property type="match status" value="1"/>
</dbReference>